<keyword evidence="2" id="KW-1185">Reference proteome</keyword>
<reference evidence="1" key="2">
    <citation type="journal article" date="2023" name="Science">
        <title>Genomic signatures of disease resistance in endangered staghorn corals.</title>
        <authorList>
            <person name="Vollmer S.V."/>
            <person name="Selwyn J.D."/>
            <person name="Despard B.A."/>
            <person name="Roesel C.L."/>
        </authorList>
    </citation>
    <scope>NUCLEOTIDE SEQUENCE</scope>
    <source>
        <strain evidence="1">K2</strain>
    </source>
</reference>
<reference evidence="1" key="1">
    <citation type="journal article" date="2023" name="G3 (Bethesda)">
        <title>Whole genome assembly and annotation of the endangered Caribbean coral Acropora cervicornis.</title>
        <authorList>
            <person name="Selwyn J.D."/>
            <person name="Vollmer S.V."/>
        </authorList>
    </citation>
    <scope>NUCLEOTIDE SEQUENCE</scope>
    <source>
        <strain evidence="1">K2</strain>
    </source>
</reference>
<comment type="caution">
    <text evidence="1">The sequence shown here is derived from an EMBL/GenBank/DDBJ whole genome shotgun (WGS) entry which is preliminary data.</text>
</comment>
<protein>
    <submittedName>
        <fullName evidence="1">Uncharacterized protein</fullName>
    </submittedName>
</protein>
<name>A0AAD9UTE9_ACRCE</name>
<gene>
    <name evidence="1" type="ORF">P5673_030661</name>
</gene>
<dbReference type="Proteomes" id="UP001249851">
    <property type="component" value="Unassembled WGS sequence"/>
</dbReference>
<evidence type="ECO:0000313" key="2">
    <source>
        <dbReference type="Proteomes" id="UP001249851"/>
    </source>
</evidence>
<accession>A0AAD9UTE9</accession>
<organism evidence="1 2">
    <name type="scientific">Acropora cervicornis</name>
    <name type="common">Staghorn coral</name>
    <dbReference type="NCBI Taxonomy" id="6130"/>
    <lineage>
        <taxon>Eukaryota</taxon>
        <taxon>Metazoa</taxon>
        <taxon>Cnidaria</taxon>
        <taxon>Anthozoa</taxon>
        <taxon>Hexacorallia</taxon>
        <taxon>Scleractinia</taxon>
        <taxon>Astrocoeniina</taxon>
        <taxon>Acroporidae</taxon>
        <taxon>Acropora</taxon>
    </lineage>
</organism>
<sequence>MKTSIISLLWISLFQNSNKGIYCLLYEARNNVMYISAQEQKFKQAIRDINPQMCLAQIVTLGSELTPNPGRSVHLVNSRRYLRQHRLVKRYPSKTSLEITYSGAPHDCVPGILGGGLLP</sequence>
<evidence type="ECO:0000313" key="1">
    <source>
        <dbReference type="EMBL" id="KAK2549032.1"/>
    </source>
</evidence>
<dbReference type="AlphaFoldDB" id="A0AAD9UTE9"/>
<proteinExistence type="predicted"/>
<dbReference type="EMBL" id="JARQWQ010000133">
    <property type="protein sequence ID" value="KAK2549032.1"/>
    <property type="molecule type" value="Genomic_DNA"/>
</dbReference>